<dbReference type="Gene3D" id="3.20.70.20">
    <property type="match status" value="2"/>
</dbReference>
<dbReference type="InterPro" id="IPR036844">
    <property type="entry name" value="Hint_dom_sf"/>
</dbReference>
<evidence type="ECO:0000256" key="2">
    <source>
        <dbReference type="ARBA" id="ARBA00022741"/>
    </source>
</evidence>
<keyword evidence="2 8" id="KW-0547">Nucleotide-binding</keyword>
<dbReference type="SUPFAM" id="SSF48168">
    <property type="entry name" value="R1 subunit of ribonucleotide reductase, N-terminal domain"/>
    <property type="match status" value="1"/>
</dbReference>
<dbReference type="EC" id="1.17.4.1" evidence="9"/>
<dbReference type="PRINTS" id="PR01183">
    <property type="entry name" value="RIBORDTASEM1"/>
</dbReference>
<dbReference type="PROSITE" id="PS51161">
    <property type="entry name" value="ATP_CONE"/>
    <property type="match status" value="1"/>
</dbReference>
<dbReference type="Pfam" id="PF03477">
    <property type="entry name" value="ATP-cone"/>
    <property type="match status" value="1"/>
</dbReference>
<dbReference type="InterPro" id="IPR039718">
    <property type="entry name" value="Rrm1"/>
</dbReference>
<dbReference type="CDD" id="cd00081">
    <property type="entry name" value="Hint"/>
    <property type="match status" value="1"/>
</dbReference>
<evidence type="ECO:0000256" key="1">
    <source>
        <dbReference type="ARBA" id="ARBA00010406"/>
    </source>
</evidence>
<feature type="domain" description="ATP-cone" evidence="11">
    <location>
        <begin position="12"/>
        <end position="106"/>
    </location>
</feature>
<evidence type="ECO:0000256" key="3">
    <source>
        <dbReference type="ARBA" id="ARBA00022813"/>
    </source>
</evidence>
<dbReference type="SUPFAM" id="SSF55608">
    <property type="entry name" value="Homing endonucleases"/>
    <property type="match status" value="1"/>
</dbReference>
<evidence type="ECO:0000259" key="10">
    <source>
        <dbReference type="PROSITE" id="PS50819"/>
    </source>
</evidence>
<dbReference type="GO" id="GO:0004519">
    <property type="term" value="F:endonuclease activity"/>
    <property type="evidence" value="ECO:0007669"/>
    <property type="project" value="InterPro"/>
</dbReference>
<dbReference type="GO" id="GO:0016539">
    <property type="term" value="P:intein-mediated protein splicing"/>
    <property type="evidence" value="ECO:0007669"/>
    <property type="project" value="InterPro"/>
</dbReference>
<reference evidence="12 13" key="1">
    <citation type="journal article" date="2014" name="Virology">
        <title>Genome of brown tide virus (AaV), the little giant of the Megaviridae, elucidates NCLDV genome expansion and host-virus coevolution.</title>
        <authorList>
            <person name="Moniruzzaman M."/>
            <person name="LeCleir G.R."/>
            <person name="Brown C.M."/>
            <person name="Gobler C.J."/>
            <person name="Bidle K.D."/>
            <person name="Wilson W.H."/>
            <person name="Wilhelm S.W."/>
        </authorList>
    </citation>
    <scope>NUCLEOTIDE SEQUENCE [LARGE SCALE GENOMIC DNA]</scope>
    <source>
        <strain evidence="12">BtV-01</strain>
    </source>
</reference>
<dbReference type="KEGG" id="vg:20041452"/>
<dbReference type="Pfam" id="PF14528">
    <property type="entry name" value="LAGLIDADG_3"/>
    <property type="match status" value="1"/>
</dbReference>
<dbReference type="InterPro" id="IPR000788">
    <property type="entry name" value="RNR_lg_C"/>
</dbReference>
<evidence type="ECO:0000256" key="7">
    <source>
        <dbReference type="ARBA" id="ARBA00023116"/>
    </source>
</evidence>
<comment type="similarity">
    <text evidence="1 9">Belongs to the ribonucleoside diphosphate reductase large chain family.</text>
</comment>
<dbReference type="SUPFAM" id="SSF51294">
    <property type="entry name" value="Hedgehog/intein (Hint) domain"/>
    <property type="match status" value="1"/>
</dbReference>
<keyword evidence="5" id="KW-0651">Protein splicing</keyword>
<dbReference type="RefSeq" id="YP_009052186.1">
    <property type="nucleotide sequence ID" value="NC_024697.1"/>
</dbReference>
<evidence type="ECO:0000256" key="9">
    <source>
        <dbReference type="RuleBase" id="RU003410"/>
    </source>
</evidence>
<keyword evidence="13" id="KW-1185">Reference proteome</keyword>
<dbReference type="PROSITE" id="PS50817">
    <property type="entry name" value="INTEIN_N_TER"/>
    <property type="match status" value="1"/>
</dbReference>
<keyword evidence="4 8" id="KW-0067">ATP-binding</keyword>
<comment type="function">
    <text evidence="9">Provides the precursors necessary for DNA synthesis. Catalyzes the biosynthesis of deoxyribonucleotides from the corresponding ribonucleotides.</text>
</comment>
<proteinExistence type="inferred from homology"/>
<dbReference type="InterPro" id="IPR006141">
    <property type="entry name" value="Intein_N"/>
</dbReference>
<evidence type="ECO:0000313" key="12">
    <source>
        <dbReference type="EMBL" id="AII17123.1"/>
    </source>
</evidence>
<protein>
    <recommendedName>
        <fullName evidence="9">Ribonucleoside-diphosphate reductase</fullName>
        <ecNumber evidence="9">1.17.4.1</ecNumber>
    </recommendedName>
</protein>
<comment type="catalytic activity">
    <reaction evidence="9">
        <text>a 2'-deoxyribonucleoside 5'-diphosphate + [thioredoxin]-disulfide + H2O = a ribonucleoside 5'-diphosphate + [thioredoxin]-dithiol</text>
        <dbReference type="Rhea" id="RHEA:23252"/>
        <dbReference type="Rhea" id="RHEA-COMP:10698"/>
        <dbReference type="Rhea" id="RHEA-COMP:10700"/>
        <dbReference type="ChEBI" id="CHEBI:15377"/>
        <dbReference type="ChEBI" id="CHEBI:29950"/>
        <dbReference type="ChEBI" id="CHEBI:50058"/>
        <dbReference type="ChEBI" id="CHEBI:57930"/>
        <dbReference type="ChEBI" id="CHEBI:73316"/>
        <dbReference type="EC" id="1.17.4.1"/>
    </reaction>
</comment>
<dbReference type="InterPro" id="IPR027434">
    <property type="entry name" value="Homing_endonucl"/>
</dbReference>
<sequence length="1226" mass="139596">MSELENFEKMPMSVVKRNGEKEVVSFDKVSRRIKNLIESCEFKSKLNIDYISLAQKVCKDIYDGVKTSELDELAAQVCASLITLNPEYGVLATRIAISNHHKKTSPSFSEAIHNLYNTLDEDGNRIEVVTKEVFNVVKKHKTKLNNIIDYTRDYDIDYFGFKTLERAYLLRVNGEIIERPQHMFLRVAIGIHGHDIKAVIECYDVLSKKKAIHATPTLFNAGTNGGQLASCFLLGINDDSIEGIYDALKETALISKNSGGIGIHVHDIRSKGANIATAKGASTGLVPMLRVFNDTAKYVNQGGKRNGSFAIYLEPWHSDIFEFLELRKNQGFEEQRARDLFYAMWISDLFMKRVQENGMWSLMCPHRSPGLSDVYGKEFEDLYEKYEKEGKFRKQIPAQELWFKILESQVETGTPYILYKDHINRKSNQMNLGTIKSSNLCCVVPNTMVLTKNGYFPIKDIEGEEVEVWNGKEWSTTKPFKTSDNQKIITIKFSNYLEINCTEYHKFYVETASRPADKSKPVIVEAKDLEKGMRIIRCDFELGNQSNLHMKYPYSSGIFAADGTYLKHNETPTRCLNNCVDGELFCKRHLNNNIQRYYDINDTCKANSYEVRPLLRLYADKKKLIEHINYKRKTSSGKTIDLELPMDIEQKFTVPINYSLDTKLKWLAGLLDGDGCVIKCNGLKNLQLASIHKNFLQDIIFMLQTIGINANLMAGNKEGGRMLPDGQGNLKEYDCKETLRLNIDSSNLIKLIDLGFETKRLDIKNSRVPHHKTNKFITVASIEDNNETSDTYCFDEPIEHKGVFNGILTGQCEITEFTSKDEIAVCNLASIALSSFVKAPEVPDVVKIKSISNCVFCSLAKSWCDRWNILMEIDEISEPIKGQKYPQISVGEFKGGYTDFIQEFPVQFDYEELIKVTKVITRNLNKIIDKTTYPIQKAKHSNNKHRPIGIGVQGLADVFMMMRIPFDSDRAKFLNEKIFETIYFAAMTESNELAIKKAEKSKKTDLKFPGAYDSFEGSPFSQGKFQFDLWDQQPLDNEPKYDWKNLKDSVMKHGTTNSLLLAPMPTASTAQILGNNECFEPITSNIYVRRVLAGEFVLCNKYLQEELLGIGKWNNEVKNSIIANQGSVQHLKLPDCVKDVFKTIWEIKQRVVIDMAADRGKFIDQSQSMNLFMPDTSPDKVTSALFYGWKKGLKTGMYYLRTRPKSNAQQFTIDVAPEPACESCSG</sequence>
<evidence type="ECO:0000256" key="5">
    <source>
        <dbReference type="ARBA" id="ARBA00023000"/>
    </source>
</evidence>
<dbReference type="GeneID" id="20041452"/>
<dbReference type="InterPro" id="IPR008926">
    <property type="entry name" value="RNR_R1-su_N"/>
</dbReference>
<name>A0A076FMI5_9VIRU</name>
<keyword evidence="3" id="KW-0068">Autocatalytic cleavage</keyword>
<dbReference type="Pfam" id="PF00317">
    <property type="entry name" value="Ribonuc_red_lgN"/>
    <property type="match status" value="1"/>
</dbReference>
<keyword evidence="7 9" id="KW-0215">Deoxyribonucleotide synthesis</keyword>
<dbReference type="InterPro" id="IPR005144">
    <property type="entry name" value="ATP-cone_dom"/>
</dbReference>
<feature type="domain" description="DOD-type homing endonuclease" evidence="10">
    <location>
        <begin position="667"/>
        <end position="708"/>
    </location>
</feature>
<evidence type="ECO:0000256" key="4">
    <source>
        <dbReference type="ARBA" id="ARBA00022840"/>
    </source>
</evidence>
<keyword evidence="6 9" id="KW-0560">Oxidoreductase</keyword>
<dbReference type="PROSITE" id="PS50819">
    <property type="entry name" value="INTEIN_ENDONUCLEASE"/>
    <property type="match status" value="1"/>
</dbReference>
<dbReference type="PANTHER" id="PTHR11573:SF6">
    <property type="entry name" value="RIBONUCLEOSIDE-DIPHOSPHATE REDUCTASE LARGE SUBUNIT"/>
    <property type="match status" value="1"/>
</dbReference>
<dbReference type="InterPro" id="IPR004042">
    <property type="entry name" value="Intein_endonuc_central"/>
</dbReference>
<gene>
    <name evidence="12" type="ORF">AaV_109</name>
</gene>
<dbReference type="UniPathway" id="UPA00326"/>
<organism evidence="12 13">
    <name type="scientific">Aureococcus anophagefferens virus</name>
    <dbReference type="NCBI Taxonomy" id="1474867"/>
    <lineage>
        <taxon>Viruses</taxon>
        <taxon>Varidnaviria</taxon>
        <taxon>Bamfordvirae</taxon>
        <taxon>Nucleocytoviricota</taxon>
        <taxon>Megaviricetes</taxon>
        <taxon>Imitervirales</taxon>
        <taxon>Schizomimiviridae</taxon>
        <taxon>Kratosvirus</taxon>
        <taxon>Kratosvirus quantuckense</taxon>
    </lineage>
</organism>
<dbReference type="InterPro" id="IPR003587">
    <property type="entry name" value="Hint_dom_N"/>
</dbReference>
<dbReference type="PANTHER" id="PTHR11573">
    <property type="entry name" value="RIBONUCLEOSIDE-DIPHOSPHATE REDUCTASE LARGE CHAIN"/>
    <property type="match status" value="1"/>
</dbReference>
<evidence type="ECO:0000313" key="13">
    <source>
        <dbReference type="Proteomes" id="UP000028667"/>
    </source>
</evidence>
<dbReference type="Pfam" id="PF02867">
    <property type="entry name" value="Ribonuc_red_lgC"/>
    <property type="match status" value="2"/>
</dbReference>
<dbReference type="Gene3D" id="3.10.28.10">
    <property type="entry name" value="Homing endonucleases"/>
    <property type="match status" value="1"/>
</dbReference>
<dbReference type="SMART" id="SM00306">
    <property type="entry name" value="HintN"/>
    <property type="match status" value="1"/>
</dbReference>
<dbReference type="InterPro" id="IPR013509">
    <property type="entry name" value="RNR_lsu_N"/>
</dbReference>
<evidence type="ECO:0000259" key="11">
    <source>
        <dbReference type="PROSITE" id="PS51161"/>
    </source>
</evidence>
<dbReference type="GO" id="GO:0005524">
    <property type="term" value="F:ATP binding"/>
    <property type="evidence" value="ECO:0007669"/>
    <property type="project" value="UniProtKB-UniRule"/>
</dbReference>
<dbReference type="NCBIfam" id="TIGR01445">
    <property type="entry name" value="intein_Nterm"/>
    <property type="match status" value="1"/>
</dbReference>
<accession>A0A076FMI5</accession>
<dbReference type="SUPFAM" id="SSF51998">
    <property type="entry name" value="PFL-like glycyl radical enzymes"/>
    <property type="match status" value="1"/>
</dbReference>
<evidence type="ECO:0000256" key="8">
    <source>
        <dbReference type="PROSITE-ProRule" id="PRU00492"/>
    </source>
</evidence>
<dbReference type="InterPro" id="IPR004860">
    <property type="entry name" value="LAGLIDADG_dom"/>
</dbReference>
<dbReference type="Proteomes" id="UP000028667">
    <property type="component" value="Segment"/>
</dbReference>
<evidence type="ECO:0000256" key="6">
    <source>
        <dbReference type="ARBA" id="ARBA00023002"/>
    </source>
</evidence>
<dbReference type="EMBL" id="KJ645900">
    <property type="protein sequence ID" value="AII17123.1"/>
    <property type="molecule type" value="Genomic_DNA"/>
</dbReference>
<dbReference type="GO" id="GO:0009263">
    <property type="term" value="P:deoxyribonucleotide biosynthetic process"/>
    <property type="evidence" value="ECO:0007669"/>
    <property type="project" value="UniProtKB-KW"/>
</dbReference>
<dbReference type="GO" id="GO:0004748">
    <property type="term" value="F:ribonucleoside-diphosphate reductase activity, thioredoxin disulfide as acceptor"/>
    <property type="evidence" value="ECO:0007669"/>
    <property type="project" value="UniProtKB-EC"/>
</dbReference>